<proteinExistence type="predicted"/>
<evidence type="ECO:0000313" key="1">
    <source>
        <dbReference type="EMBL" id="QFS51266.1"/>
    </source>
</evidence>
<dbReference type="AlphaFoldDB" id="A0A5P8WGF8"/>
<evidence type="ECO:0000313" key="2">
    <source>
        <dbReference type="Proteomes" id="UP000326678"/>
    </source>
</evidence>
<dbReference type="EMBL" id="CP045227">
    <property type="protein sequence ID" value="QFS51266.1"/>
    <property type="molecule type" value="Genomic_DNA"/>
</dbReference>
<accession>A0A5P8WGF8</accession>
<gene>
    <name evidence="1" type="ORF">GXM_08760</name>
</gene>
<protein>
    <submittedName>
        <fullName evidence="1">Uncharacterized protein</fullName>
    </submittedName>
</protein>
<sequence length="39" mass="4281">MSCDSGKARTSRAIANVKNFATTRLLSAFAANDRQQIYC</sequence>
<dbReference type="KEGG" id="nsh:GXM_08760"/>
<reference evidence="1 2" key="1">
    <citation type="submission" date="2019-10" db="EMBL/GenBank/DDBJ databases">
        <title>Genomic and transcriptomic insights into the perfect genentic adaptation of a filamentous nitrogen-fixing cyanobacterium to rice fields.</title>
        <authorList>
            <person name="Chen Z."/>
        </authorList>
    </citation>
    <scope>NUCLEOTIDE SEQUENCE [LARGE SCALE GENOMIC DNA]</scope>
    <source>
        <strain evidence="1">CCNUC1</strain>
    </source>
</reference>
<dbReference type="Proteomes" id="UP000326678">
    <property type="component" value="Chromosome Gxm2"/>
</dbReference>
<keyword evidence="2" id="KW-1185">Reference proteome</keyword>
<name>A0A5P8WGF8_9NOSO</name>
<organism evidence="1 2">
    <name type="scientific">Nostoc sphaeroides CCNUC1</name>
    <dbReference type="NCBI Taxonomy" id="2653204"/>
    <lineage>
        <taxon>Bacteria</taxon>
        <taxon>Bacillati</taxon>
        <taxon>Cyanobacteriota</taxon>
        <taxon>Cyanophyceae</taxon>
        <taxon>Nostocales</taxon>
        <taxon>Nostocaceae</taxon>
        <taxon>Nostoc</taxon>
    </lineage>
</organism>